<reference evidence="2" key="1">
    <citation type="submission" date="2019-08" db="EMBL/GenBank/DDBJ databases">
        <authorList>
            <person name="Liu F."/>
        </authorList>
    </citation>
    <scope>NUCLEOTIDE SEQUENCE [LARGE SCALE GENOMIC DNA]</scope>
    <source>
        <strain evidence="2">PA1801</strain>
        <tissue evidence="2">Leaf</tissue>
    </source>
</reference>
<protein>
    <submittedName>
        <fullName evidence="2">PHD finger 21B</fullName>
    </submittedName>
</protein>
<keyword evidence="3" id="KW-1185">Reference proteome</keyword>
<dbReference type="EMBL" id="SMMG02000012">
    <property type="protein sequence ID" value="KAA3455301.1"/>
    <property type="molecule type" value="Genomic_DNA"/>
</dbReference>
<name>A0A5B6UBB7_9ROSI</name>
<feature type="signal peptide" evidence="1">
    <location>
        <begin position="1"/>
        <end position="22"/>
    </location>
</feature>
<feature type="chain" id="PRO_5022658866" evidence="1">
    <location>
        <begin position="23"/>
        <end position="67"/>
    </location>
</feature>
<gene>
    <name evidence="2" type="ORF">EPI10_018348</name>
</gene>
<dbReference type="OrthoDB" id="939472at2759"/>
<keyword evidence="1" id="KW-0732">Signal</keyword>
<accession>A0A5B6UBB7</accession>
<dbReference type="Gene3D" id="1.10.246.220">
    <property type="match status" value="1"/>
</dbReference>
<organism evidence="2 3">
    <name type="scientific">Gossypium australe</name>
    <dbReference type="NCBI Taxonomy" id="47621"/>
    <lineage>
        <taxon>Eukaryota</taxon>
        <taxon>Viridiplantae</taxon>
        <taxon>Streptophyta</taxon>
        <taxon>Embryophyta</taxon>
        <taxon>Tracheophyta</taxon>
        <taxon>Spermatophyta</taxon>
        <taxon>Magnoliopsida</taxon>
        <taxon>eudicotyledons</taxon>
        <taxon>Gunneridae</taxon>
        <taxon>Pentapetalae</taxon>
        <taxon>rosids</taxon>
        <taxon>malvids</taxon>
        <taxon>Malvales</taxon>
        <taxon>Malvaceae</taxon>
        <taxon>Malvoideae</taxon>
        <taxon>Gossypium</taxon>
    </lineage>
</organism>
<dbReference type="PANTHER" id="PTHR47863:SF4">
    <property type="entry name" value="RING_FYVE_PHD ZINC FINGER SUPERFAMILY PROTEIN"/>
    <property type="match status" value="1"/>
</dbReference>
<comment type="caution">
    <text evidence="2">The sequence shown here is derived from an EMBL/GenBank/DDBJ whole genome shotgun (WGS) entry which is preliminary data.</text>
</comment>
<dbReference type="PANTHER" id="PTHR47863">
    <property type="entry name" value="RING/FYVE/PHD ZINC FINGER SUPERFAMILY PROTEIN"/>
    <property type="match status" value="1"/>
</dbReference>
<dbReference type="Proteomes" id="UP000325315">
    <property type="component" value="Unassembled WGS sequence"/>
</dbReference>
<evidence type="ECO:0000313" key="2">
    <source>
        <dbReference type="EMBL" id="KAA3455301.1"/>
    </source>
</evidence>
<evidence type="ECO:0000256" key="1">
    <source>
        <dbReference type="SAM" id="SignalP"/>
    </source>
</evidence>
<sequence>MSKKRRSGFLLAILCLQKGVQEIANEDGTVPWKRILEFGTNVFLMDRTATDLKNKWRSMCKGSPGCK</sequence>
<proteinExistence type="predicted"/>
<dbReference type="AlphaFoldDB" id="A0A5B6UBB7"/>
<evidence type="ECO:0000313" key="3">
    <source>
        <dbReference type="Proteomes" id="UP000325315"/>
    </source>
</evidence>